<keyword evidence="3" id="KW-1185">Reference proteome</keyword>
<dbReference type="Proteomes" id="UP000217763">
    <property type="component" value="Chromosome"/>
</dbReference>
<accession>A0A291HL30</accession>
<evidence type="ECO:0000313" key="2">
    <source>
        <dbReference type="EMBL" id="ATG72900.1"/>
    </source>
</evidence>
<gene>
    <name evidence="2" type="ORF">AN401_02690</name>
</gene>
<dbReference type="KEGG" id="zdf:AN401_02690"/>
<keyword evidence="1" id="KW-0472">Membrane</keyword>
<proteinExistence type="predicted"/>
<evidence type="ECO:0008006" key="4">
    <source>
        <dbReference type="Google" id="ProtNLM"/>
    </source>
</evidence>
<keyword evidence="1" id="KW-1133">Transmembrane helix</keyword>
<dbReference type="AlphaFoldDB" id="A0A291HL30"/>
<evidence type="ECO:0000313" key="3">
    <source>
        <dbReference type="Proteomes" id="UP000217763"/>
    </source>
</evidence>
<feature type="transmembrane region" description="Helical" evidence="1">
    <location>
        <begin position="16"/>
        <end position="33"/>
    </location>
</feature>
<keyword evidence="1" id="KW-0812">Transmembrane</keyword>
<protein>
    <recommendedName>
        <fullName evidence="4">DUF4760 domain-containing protein</fullName>
    </recommendedName>
</protein>
<dbReference type="EMBL" id="CP012621">
    <property type="protein sequence ID" value="ATG72900.1"/>
    <property type="molecule type" value="Genomic_DNA"/>
</dbReference>
<reference evidence="3" key="1">
    <citation type="submission" date="2015-09" db="EMBL/GenBank/DDBJ databases">
        <authorList>
            <person name="Shao Z."/>
            <person name="Wang L."/>
        </authorList>
    </citation>
    <scope>NUCLEOTIDE SEQUENCE [LARGE SCALE GENOMIC DNA]</scope>
    <source>
        <strain evidence="3">F13-1</strain>
    </source>
</reference>
<sequence>MPTGSAPEHVGLLESLIKWATPFFTFVLGFLVSRFTMSKKERKDHEAKLVETANKLTAEQARSFQEFTTAFHRYINKQDAAGLDDFFEIATKGELYFDHMRQTCDAVLANNVDKTAVTNSIYPKVKDAVERTLPDFYSTLQEVAQREGIQYSGELKRENYESIYLVYEKLSPSITTKQ</sequence>
<evidence type="ECO:0000256" key="1">
    <source>
        <dbReference type="SAM" id="Phobius"/>
    </source>
</evidence>
<organism evidence="2 3">
    <name type="scientific">Zobellella denitrificans</name>
    <dbReference type="NCBI Taxonomy" id="347534"/>
    <lineage>
        <taxon>Bacteria</taxon>
        <taxon>Pseudomonadati</taxon>
        <taxon>Pseudomonadota</taxon>
        <taxon>Gammaproteobacteria</taxon>
        <taxon>Aeromonadales</taxon>
        <taxon>Aeromonadaceae</taxon>
        <taxon>Zobellella</taxon>
    </lineage>
</organism>
<name>A0A291HL30_9GAMM</name>
<dbReference type="RefSeq" id="WP_096778477.1">
    <property type="nucleotide sequence ID" value="NZ_CP012621.1"/>
</dbReference>